<dbReference type="OrthoDB" id="9805904at2"/>
<evidence type="ECO:0000313" key="6">
    <source>
        <dbReference type="Proteomes" id="UP000448943"/>
    </source>
</evidence>
<name>A0A6N9Q4Y5_9BACL</name>
<dbReference type="EMBL" id="SIJB01000028">
    <property type="protein sequence ID" value="NBI29811.1"/>
    <property type="molecule type" value="Genomic_DNA"/>
</dbReference>
<evidence type="ECO:0000313" key="5">
    <source>
        <dbReference type="EMBL" id="NBI29811.1"/>
    </source>
</evidence>
<dbReference type="GO" id="GO:0016491">
    <property type="term" value="F:oxidoreductase activity"/>
    <property type="evidence" value="ECO:0007669"/>
    <property type="project" value="UniProtKB-KW"/>
</dbReference>
<keyword evidence="2" id="KW-0560">Oxidoreductase</keyword>
<dbReference type="InterPro" id="IPR050259">
    <property type="entry name" value="SDR"/>
</dbReference>
<evidence type="ECO:0000256" key="1">
    <source>
        <dbReference type="ARBA" id="ARBA00006484"/>
    </source>
</evidence>
<proteinExistence type="inferred from homology"/>
<dbReference type="InterPro" id="IPR020904">
    <property type="entry name" value="Sc_DH/Rdtase_CS"/>
</dbReference>
<dbReference type="SUPFAM" id="SSF51735">
    <property type="entry name" value="NAD(P)-binding Rossmann-fold domains"/>
    <property type="match status" value="1"/>
</dbReference>
<protein>
    <submittedName>
        <fullName evidence="5">SDR family oxidoreductase</fullName>
    </submittedName>
</protein>
<reference evidence="5 6" key="1">
    <citation type="submission" date="2019-01" db="EMBL/GenBank/DDBJ databases">
        <title>Chengkuizengella sp. nov., isolated from deep-sea sediment of East Pacific Ocean.</title>
        <authorList>
            <person name="Yang J."/>
            <person name="Lai Q."/>
            <person name="Shao Z."/>
        </authorList>
    </citation>
    <scope>NUCLEOTIDE SEQUENCE [LARGE SCALE GENOMIC DNA]</scope>
    <source>
        <strain evidence="5 6">YPA3-1-1</strain>
    </source>
</reference>
<feature type="domain" description="Ketoreductase" evidence="4">
    <location>
        <begin position="11"/>
        <end position="195"/>
    </location>
</feature>
<dbReference type="NCBIfam" id="NF009466">
    <property type="entry name" value="PRK12826.1-2"/>
    <property type="match status" value="1"/>
</dbReference>
<dbReference type="Gene3D" id="3.40.50.720">
    <property type="entry name" value="NAD(P)-binding Rossmann-like Domain"/>
    <property type="match status" value="1"/>
</dbReference>
<dbReference type="GO" id="GO:0032787">
    <property type="term" value="P:monocarboxylic acid metabolic process"/>
    <property type="evidence" value="ECO:0007669"/>
    <property type="project" value="UniProtKB-ARBA"/>
</dbReference>
<dbReference type="RefSeq" id="WP_160646621.1">
    <property type="nucleotide sequence ID" value="NZ_SIJB01000028.1"/>
</dbReference>
<dbReference type="Pfam" id="PF00106">
    <property type="entry name" value="adh_short"/>
    <property type="match status" value="1"/>
</dbReference>
<comment type="caution">
    <text evidence="5">The sequence shown here is derived from an EMBL/GenBank/DDBJ whole genome shotgun (WGS) entry which is preliminary data.</text>
</comment>
<comment type="similarity">
    <text evidence="1 3">Belongs to the short-chain dehydrogenases/reductases (SDR) family.</text>
</comment>
<dbReference type="PANTHER" id="PTHR42879">
    <property type="entry name" value="3-OXOACYL-(ACYL-CARRIER-PROTEIN) REDUCTASE"/>
    <property type="match status" value="1"/>
</dbReference>
<dbReference type="InterPro" id="IPR057326">
    <property type="entry name" value="KR_dom"/>
</dbReference>
<keyword evidence="6" id="KW-1185">Reference proteome</keyword>
<dbReference type="PROSITE" id="PS00061">
    <property type="entry name" value="ADH_SHORT"/>
    <property type="match status" value="1"/>
</dbReference>
<dbReference type="AlphaFoldDB" id="A0A6N9Q4Y5"/>
<evidence type="ECO:0000256" key="2">
    <source>
        <dbReference type="ARBA" id="ARBA00023002"/>
    </source>
</evidence>
<dbReference type="SMART" id="SM00822">
    <property type="entry name" value="PKS_KR"/>
    <property type="match status" value="1"/>
</dbReference>
<evidence type="ECO:0000256" key="3">
    <source>
        <dbReference type="RuleBase" id="RU000363"/>
    </source>
</evidence>
<organism evidence="5 6">
    <name type="scientific">Chengkuizengella marina</name>
    <dbReference type="NCBI Taxonomy" id="2507566"/>
    <lineage>
        <taxon>Bacteria</taxon>
        <taxon>Bacillati</taxon>
        <taxon>Bacillota</taxon>
        <taxon>Bacilli</taxon>
        <taxon>Bacillales</taxon>
        <taxon>Paenibacillaceae</taxon>
        <taxon>Chengkuizengella</taxon>
    </lineage>
</organism>
<sequence length="250" mass="27046">MSDVQFNFKHKTALVTGGTRGIGKQIVQDLVKSGANVIFTYSSQEEAAQSIVRDLSSHSSSTIQGIQVDFRKTNDITKLTECLGKVTNLDFLVNNAGMKIDKPIYLLSEEDWKDVMNVNLMSAFILSKQFVRKLALAKGCIVNVSSVSGLAGTMGQTNYSAAKAGIIGFTKSLSKELASFGVRVNCVAPGYIETDMTHELIEEKGINMTHEIPLQRLGKPCEVSATVMFLLSQASSYITGKVIIPDGGLL</sequence>
<dbReference type="InterPro" id="IPR002347">
    <property type="entry name" value="SDR_fam"/>
</dbReference>
<dbReference type="PRINTS" id="PR00081">
    <property type="entry name" value="GDHRDH"/>
</dbReference>
<gene>
    <name evidence="5" type="ORF">ERL59_12670</name>
</gene>
<dbReference type="PRINTS" id="PR00080">
    <property type="entry name" value="SDRFAMILY"/>
</dbReference>
<accession>A0A6N9Q4Y5</accession>
<dbReference type="InterPro" id="IPR036291">
    <property type="entry name" value="NAD(P)-bd_dom_sf"/>
</dbReference>
<dbReference type="PANTHER" id="PTHR42879:SF2">
    <property type="entry name" value="3-OXOACYL-[ACYL-CARRIER-PROTEIN] REDUCTASE FABG"/>
    <property type="match status" value="1"/>
</dbReference>
<dbReference type="FunFam" id="3.40.50.720:FF:000173">
    <property type="entry name" value="3-oxoacyl-[acyl-carrier protein] reductase"/>
    <property type="match status" value="1"/>
</dbReference>
<evidence type="ECO:0000259" key="4">
    <source>
        <dbReference type="SMART" id="SM00822"/>
    </source>
</evidence>
<dbReference type="Proteomes" id="UP000448943">
    <property type="component" value="Unassembled WGS sequence"/>
</dbReference>